<dbReference type="InterPro" id="IPR029062">
    <property type="entry name" value="Class_I_gatase-like"/>
</dbReference>
<feature type="transmembrane region" description="Helical" evidence="1">
    <location>
        <begin position="20"/>
        <end position="42"/>
    </location>
</feature>
<proteinExistence type="predicted"/>
<dbReference type="EMBL" id="SGXA01000001">
    <property type="protein sequence ID" value="RZS74274.1"/>
    <property type="molecule type" value="Genomic_DNA"/>
</dbReference>
<feature type="transmembrane region" description="Helical" evidence="1">
    <location>
        <begin position="237"/>
        <end position="256"/>
    </location>
</feature>
<gene>
    <name evidence="3" type="ORF">EV199_0118</name>
</gene>
<keyword evidence="1" id="KW-1133">Transmembrane helix</keyword>
<feature type="transmembrane region" description="Helical" evidence="1">
    <location>
        <begin position="153"/>
        <end position="173"/>
    </location>
</feature>
<feature type="domain" description="ABC-type uncharacterised transport system" evidence="2">
    <location>
        <begin position="466"/>
        <end position="715"/>
    </location>
</feature>
<feature type="transmembrane region" description="Helical" evidence="1">
    <location>
        <begin position="76"/>
        <end position="97"/>
    </location>
</feature>
<name>A0A4Q7N137_9BACT</name>
<evidence type="ECO:0000256" key="1">
    <source>
        <dbReference type="SAM" id="Phobius"/>
    </source>
</evidence>
<dbReference type="AlphaFoldDB" id="A0A4Q7N137"/>
<reference evidence="3 4" key="1">
    <citation type="submission" date="2019-02" db="EMBL/GenBank/DDBJ databases">
        <title>Genomic Encyclopedia of Type Strains, Phase IV (KMG-IV): sequencing the most valuable type-strain genomes for metagenomic binning, comparative biology and taxonomic classification.</title>
        <authorList>
            <person name="Goeker M."/>
        </authorList>
    </citation>
    <scope>NUCLEOTIDE SEQUENCE [LARGE SCALE GENOMIC DNA]</scope>
    <source>
        <strain evidence="3 4">DSM 18116</strain>
    </source>
</reference>
<evidence type="ECO:0000313" key="4">
    <source>
        <dbReference type="Proteomes" id="UP000293874"/>
    </source>
</evidence>
<protein>
    <submittedName>
        <fullName evidence="3">ABC-2 type transport system permease protein</fullName>
    </submittedName>
</protein>
<sequence>MRMVIQVAKAELRNLFYSPVAWFMLVLFMVLCAYFYTTPLFIKANWQDILLRNRPNLTAITNGSLTRDLFLGEDGFFTHVLQNLYLIIPLLTMGLIGREVQSGTIKLLYSSPIKIRQIVLGKFLAIMIYNLLLVMITGIFFVSAMLNVKSVDYGMLLSAALGFYLLICTYAAIGAFMSSLSTYQIVTALGTFVVILVLTMIGKLWQQYDIVRDLTYFLFLSGRTEKMLAGLITSRDVIYFLVLIAMFLLFTMFRLKGARELKPWYIKTARYIGATGVVLIIGYVSSRPAMTLYWDTTQNKVNTIHRKTQQIIKEMGEDPIEVTLYSNLLGKTAFAALPEKRSEYIHQFWDQYLRFKPNINFKYEYYYDYDSTAMGSEMPYHLRGKSVDQMARKKAEHSEWDLSIYQKPAEIRKKIDLRSEYLHLVMKVTYKGRSEFLRTSMGTPVWPGERQVAAAFKKLLYPEKIPQVYFITGHYERSTLKYGQREYGVHTSNKLRSSALVNNGFNVDTISLDNRDIPGKTDLLVLADPKSALSDLCQEKIRNYISQGGNMIIMGEPGKQSIVNPVLSQLGLQLAEGTLINAKSMESPDMVNADGSGAFGGLMYDPSSPTFQSIHSDAALRMAGAAAFLKSDSTDFNYTPLFHDAVNVFLKKGSFVLDSAEVLFNATEGDLRELPPVVGQKEKPFTTMLALQRFKGKKDQRIIVSADADCLSNFEVMQVDKYGSFLYSWTTYGNFPVYLPYAEAPDKMLTITGTTAKVLSIVYTYILPAIVLLAGSILLIRRKRK</sequence>
<evidence type="ECO:0000313" key="3">
    <source>
        <dbReference type="EMBL" id="RZS74274.1"/>
    </source>
</evidence>
<keyword evidence="4" id="KW-1185">Reference proteome</keyword>
<dbReference type="GO" id="GO:0005886">
    <property type="term" value="C:plasma membrane"/>
    <property type="evidence" value="ECO:0007669"/>
    <property type="project" value="UniProtKB-SubCell"/>
</dbReference>
<comment type="caution">
    <text evidence="3">The sequence shown here is derived from an EMBL/GenBank/DDBJ whole genome shotgun (WGS) entry which is preliminary data.</text>
</comment>
<dbReference type="Pfam" id="PF09822">
    <property type="entry name" value="ABC_transp_aux"/>
    <property type="match status" value="1"/>
</dbReference>
<organism evidence="3 4">
    <name type="scientific">Pseudobacter ginsenosidimutans</name>
    <dbReference type="NCBI Taxonomy" id="661488"/>
    <lineage>
        <taxon>Bacteria</taxon>
        <taxon>Pseudomonadati</taxon>
        <taxon>Bacteroidota</taxon>
        <taxon>Chitinophagia</taxon>
        <taxon>Chitinophagales</taxon>
        <taxon>Chitinophagaceae</taxon>
        <taxon>Pseudobacter</taxon>
    </lineage>
</organism>
<keyword evidence="1" id="KW-0472">Membrane</keyword>
<dbReference type="InterPro" id="IPR019196">
    <property type="entry name" value="ABC_transp_unknown"/>
</dbReference>
<keyword evidence="1" id="KW-0812">Transmembrane</keyword>
<dbReference type="SUPFAM" id="SSF52317">
    <property type="entry name" value="Class I glutamine amidotransferase-like"/>
    <property type="match status" value="1"/>
</dbReference>
<feature type="transmembrane region" description="Helical" evidence="1">
    <location>
        <begin position="185"/>
        <end position="205"/>
    </location>
</feature>
<accession>A0A4Q7N137</accession>
<dbReference type="PANTHER" id="PTHR43471">
    <property type="entry name" value="ABC TRANSPORTER PERMEASE"/>
    <property type="match status" value="1"/>
</dbReference>
<feature type="transmembrane region" description="Helical" evidence="1">
    <location>
        <begin position="268"/>
        <end position="286"/>
    </location>
</feature>
<dbReference type="Pfam" id="PF12679">
    <property type="entry name" value="ABC2_membrane_2"/>
    <property type="match status" value="1"/>
</dbReference>
<evidence type="ECO:0000259" key="2">
    <source>
        <dbReference type="Pfam" id="PF09822"/>
    </source>
</evidence>
<dbReference type="GO" id="GO:0140359">
    <property type="term" value="F:ABC-type transporter activity"/>
    <property type="evidence" value="ECO:0007669"/>
    <property type="project" value="InterPro"/>
</dbReference>
<feature type="transmembrane region" description="Helical" evidence="1">
    <location>
        <begin position="758"/>
        <end position="780"/>
    </location>
</feature>
<feature type="transmembrane region" description="Helical" evidence="1">
    <location>
        <begin position="118"/>
        <end position="141"/>
    </location>
</feature>
<dbReference type="Proteomes" id="UP000293874">
    <property type="component" value="Unassembled WGS sequence"/>
</dbReference>